<gene>
    <name evidence="1" type="ORF">VFPPC_08340</name>
</gene>
<evidence type="ECO:0000313" key="2">
    <source>
        <dbReference type="Proteomes" id="UP000078397"/>
    </source>
</evidence>
<sequence>MKLTFIDIADVQSDIDQNALAIHFNTSFHTAKEAPDLPVPSNEPTSFSQWAPFILRSRGLPESALQIVTLTRSQMNTVVLAARASINTRQLSLSYAEDLREEVNPSFEKLIFPTEGLFMRLGACSPKDGTETTPGKASLHSVDDIMLRLTTSQRAWSALTNILNTDANHACIYFLPFDKRMRTEAEYRVFCMPSSLRITAVSQYKWHKRWIFAQGTKEEMEETALKILDGIEKIHAQIVGRLHDAGEGELLEDLQRQGFTFDVLHIDDKNFMLIELNTFGVRSQCGSCLFQWVKDRDTIYGVSSKEVEFRVAR</sequence>
<dbReference type="EMBL" id="LSBJ02000004">
    <property type="protein sequence ID" value="OAQ66829.1"/>
    <property type="molecule type" value="Genomic_DNA"/>
</dbReference>
<dbReference type="OrthoDB" id="360540at2759"/>
<protein>
    <recommendedName>
        <fullName evidence="3">Cell division cycle protein 123</fullName>
    </recommendedName>
</protein>
<evidence type="ECO:0000313" key="1">
    <source>
        <dbReference type="EMBL" id="OAQ66829.1"/>
    </source>
</evidence>
<dbReference type="AlphaFoldDB" id="A0A179FP99"/>
<name>A0A179FP99_METCM</name>
<dbReference type="Proteomes" id="UP000078397">
    <property type="component" value="Unassembled WGS sequence"/>
</dbReference>
<dbReference type="KEGG" id="pchm:VFPPC_08340"/>
<evidence type="ECO:0008006" key="3">
    <source>
        <dbReference type="Google" id="ProtNLM"/>
    </source>
</evidence>
<comment type="caution">
    <text evidence="1">The sequence shown here is derived from an EMBL/GenBank/DDBJ whole genome shotgun (WGS) entry which is preliminary data.</text>
</comment>
<keyword evidence="2" id="KW-1185">Reference proteome</keyword>
<reference evidence="1 2" key="1">
    <citation type="journal article" date="2016" name="PLoS Pathog.">
        <title>Biosynthesis of antibiotic leucinostatins in bio-control fungus Purpureocillium lilacinum and their inhibition on phytophthora revealed by genome mining.</title>
        <authorList>
            <person name="Wang G."/>
            <person name="Liu Z."/>
            <person name="Lin R."/>
            <person name="Li E."/>
            <person name="Mao Z."/>
            <person name="Ling J."/>
            <person name="Yang Y."/>
            <person name="Yin W.B."/>
            <person name="Xie B."/>
        </authorList>
    </citation>
    <scope>NUCLEOTIDE SEQUENCE [LARGE SCALE GENOMIC DNA]</scope>
    <source>
        <strain evidence="1">170</strain>
    </source>
</reference>
<dbReference type="RefSeq" id="XP_018143916.1">
    <property type="nucleotide sequence ID" value="XM_018287067.1"/>
</dbReference>
<accession>A0A179FP99</accession>
<proteinExistence type="predicted"/>
<organism evidence="1 2">
    <name type="scientific">Pochonia chlamydosporia 170</name>
    <dbReference type="NCBI Taxonomy" id="1380566"/>
    <lineage>
        <taxon>Eukaryota</taxon>
        <taxon>Fungi</taxon>
        <taxon>Dikarya</taxon>
        <taxon>Ascomycota</taxon>
        <taxon>Pezizomycotina</taxon>
        <taxon>Sordariomycetes</taxon>
        <taxon>Hypocreomycetidae</taxon>
        <taxon>Hypocreales</taxon>
        <taxon>Clavicipitaceae</taxon>
        <taxon>Pochonia</taxon>
    </lineage>
</organism>
<dbReference type="GeneID" id="28851061"/>